<gene>
    <name evidence="8" type="ORF">BCR34DRAFT_633157</name>
</gene>
<dbReference type="PROSITE" id="PS51633">
    <property type="entry name" value="CXC"/>
    <property type="match status" value="1"/>
</dbReference>
<dbReference type="GO" id="GO:0003682">
    <property type="term" value="F:chromatin binding"/>
    <property type="evidence" value="ECO:0007669"/>
    <property type="project" value="TreeGrafter"/>
</dbReference>
<dbReference type="Pfam" id="PF18264">
    <property type="entry name" value="preSET_CXC"/>
    <property type="match status" value="1"/>
</dbReference>
<dbReference type="InterPro" id="IPR045318">
    <property type="entry name" value="EZH1/2-like"/>
</dbReference>
<keyword evidence="5" id="KW-0804">Transcription</keyword>
<evidence type="ECO:0000256" key="1">
    <source>
        <dbReference type="ARBA" id="ARBA00022603"/>
    </source>
</evidence>
<evidence type="ECO:0000259" key="7">
    <source>
        <dbReference type="PROSITE" id="PS51633"/>
    </source>
</evidence>
<dbReference type="PANTHER" id="PTHR45747:SF4">
    <property type="entry name" value="HISTONE-LYSINE N-METHYLTRANSFERASE E(Z)"/>
    <property type="match status" value="1"/>
</dbReference>
<dbReference type="EMBL" id="MCFA01000127">
    <property type="protein sequence ID" value="ORY05301.1"/>
    <property type="molecule type" value="Genomic_DNA"/>
</dbReference>
<feature type="compositionally biased region" description="Low complexity" evidence="6">
    <location>
        <begin position="64"/>
        <end position="93"/>
    </location>
</feature>
<feature type="domain" description="CXC" evidence="7">
    <location>
        <begin position="724"/>
        <end position="843"/>
    </location>
</feature>
<dbReference type="GO" id="GO:0046976">
    <property type="term" value="F:histone H3K27 methyltransferase activity"/>
    <property type="evidence" value="ECO:0007669"/>
    <property type="project" value="TreeGrafter"/>
</dbReference>
<evidence type="ECO:0000256" key="6">
    <source>
        <dbReference type="SAM" id="MobiDB-lite"/>
    </source>
</evidence>
<keyword evidence="2" id="KW-0808">Transferase</keyword>
<dbReference type="Proteomes" id="UP000193144">
    <property type="component" value="Unassembled WGS sequence"/>
</dbReference>
<feature type="compositionally biased region" description="Polar residues" evidence="6">
    <location>
        <begin position="271"/>
        <end position="305"/>
    </location>
</feature>
<dbReference type="InterPro" id="IPR026489">
    <property type="entry name" value="CXC_dom"/>
</dbReference>
<organism evidence="8 9">
    <name type="scientific">Clohesyomyces aquaticus</name>
    <dbReference type="NCBI Taxonomy" id="1231657"/>
    <lineage>
        <taxon>Eukaryota</taxon>
        <taxon>Fungi</taxon>
        <taxon>Dikarya</taxon>
        <taxon>Ascomycota</taxon>
        <taxon>Pezizomycotina</taxon>
        <taxon>Dothideomycetes</taxon>
        <taxon>Pleosporomycetidae</taxon>
        <taxon>Pleosporales</taxon>
        <taxon>Lindgomycetaceae</taxon>
        <taxon>Clohesyomyces</taxon>
    </lineage>
</organism>
<evidence type="ECO:0000256" key="2">
    <source>
        <dbReference type="ARBA" id="ARBA00022679"/>
    </source>
</evidence>
<evidence type="ECO:0000256" key="3">
    <source>
        <dbReference type="ARBA" id="ARBA00022691"/>
    </source>
</evidence>
<keyword evidence="1" id="KW-0489">Methyltransferase</keyword>
<feature type="compositionally biased region" description="Basic and acidic residues" evidence="6">
    <location>
        <begin position="1"/>
        <end position="10"/>
    </location>
</feature>
<accession>A0A1Y1Z4V5</accession>
<sequence length="873" mass="95995">MANRRGDSIHDPLVLDPPLPRARAAREAQRAPPSIPANPDVVIVLDAPELIDLTVDDVEPSFTARRQSPLARSPAAPSTSRRPARSPARPLPAGGKIVSPKVTQSVAAAVGATTDKGSEAPNKPVEDTSEPKVPQKSDTGPSQAKLPIRASPVRPRPVNHVPRVRSPIHVSERDGRKDDAATAETGVQDRAAQGPALSAPNPGIPTFPVVQPTDSLPDGEPEPGHVSDAIHITKTTQPTVTTGAWQHPGSPRPTKRTSPPKRDRVVAGAAQESSKSVESIVSDNHHSPGNSSSLAQPSEVLSQDARSFLAPPNLPSYPGNPKRATPGPAALSIETEDVQTSSAMVECCLRKHLTDMYEVHAVAVKHLLRRQRRALGRDFKSKNRPATLTPYAAPITQDGSSKISSPFDGMKAIQIPTDSYTGKERTLNITHEINFNVKGRKQTPKPYLSIPGVGPPYTHTAIKVPYFHEYTTLKDNILVLNEPKLLHYPFFADEDMARLKEPDWEDIENNHKLDIEGQGLSNLHTEKSRMYFRHVEDFLKEIGVTWESIIFWLLAPADDIKAMSKASGGSTTFDVILLDREPHRDFVPGAENWILFLATLPKPTVSSLKLSALACAAFLKQCNFQIWHVARRSQCMQEYFQGRLEAYTSIKENMRFQFRTYACRICHQHHCLSHGGMGETAILSKEDADTTDTGSDSNSDFENLINYKRSVTNVPHAIPDDRPDRGSAYPRDEKNWNKMEIRRPFYPCSHDGLCEEVKCSCAKAKVPCEKSCGCSVSCSRRWKGCTCNKDSKTGCTVLRPPTDDNKKKCECLILNRECDPDLCGSCGAEQVLDPMNRYNDGIKKDRCTNVAIQLSISKKTFLGNPSCMGLGYT</sequence>
<keyword evidence="4" id="KW-0805">Transcription regulation</keyword>
<feature type="compositionally biased region" description="Basic and acidic residues" evidence="6">
    <location>
        <begin position="170"/>
        <end position="180"/>
    </location>
</feature>
<dbReference type="GO" id="GO:0031507">
    <property type="term" value="P:heterochromatin formation"/>
    <property type="evidence" value="ECO:0007669"/>
    <property type="project" value="TreeGrafter"/>
</dbReference>
<dbReference type="GO" id="GO:0005634">
    <property type="term" value="C:nucleus"/>
    <property type="evidence" value="ECO:0007669"/>
    <property type="project" value="TreeGrafter"/>
</dbReference>
<evidence type="ECO:0000256" key="5">
    <source>
        <dbReference type="ARBA" id="ARBA00023163"/>
    </source>
</evidence>
<dbReference type="GO" id="GO:0032259">
    <property type="term" value="P:methylation"/>
    <property type="evidence" value="ECO:0007669"/>
    <property type="project" value="UniProtKB-KW"/>
</dbReference>
<feature type="compositionally biased region" description="Basic and acidic residues" evidence="6">
    <location>
        <begin position="124"/>
        <end position="135"/>
    </location>
</feature>
<dbReference type="STRING" id="1231657.A0A1Y1Z4V5"/>
<dbReference type="PANTHER" id="PTHR45747">
    <property type="entry name" value="HISTONE-LYSINE N-METHYLTRANSFERASE E(Z)"/>
    <property type="match status" value="1"/>
</dbReference>
<evidence type="ECO:0000313" key="8">
    <source>
        <dbReference type="EMBL" id="ORY05301.1"/>
    </source>
</evidence>
<reference evidence="8 9" key="1">
    <citation type="submission" date="2016-07" db="EMBL/GenBank/DDBJ databases">
        <title>Pervasive Adenine N6-methylation of Active Genes in Fungi.</title>
        <authorList>
            <consortium name="DOE Joint Genome Institute"/>
            <person name="Mondo S.J."/>
            <person name="Dannebaum R.O."/>
            <person name="Kuo R.C."/>
            <person name="Labutti K."/>
            <person name="Haridas S."/>
            <person name="Kuo A."/>
            <person name="Salamov A."/>
            <person name="Ahrendt S.R."/>
            <person name="Lipzen A."/>
            <person name="Sullivan W."/>
            <person name="Andreopoulos W.B."/>
            <person name="Clum A."/>
            <person name="Lindquist E."/>
            <person name="Daum C."/>
            <person name="Ramamoorthy G.K."/>
            <person name="Gryganskyi A."/>
            <person name="Culley D."/>
            <person name="Magnuson J.K."/>
            <person name="James T.Y."/>
            <person name="O'Malley M.A."/>
            <person name="Stajich J.E."/>
            <person name="Spatafora J.W."/>
            <person name="Visel A."/>
            <person name="Grigoriev I.V."/>
        </authorList>
    </citation>
    <scope>NUCLEOTIDE SEQUENCE [LARGE SCALE GENOMIC DNA]</scope>
    <source>
        <strain evidence="8 9">CBS 115471</strain>
    </source>
</reference>
<evidence type="ECO:0000256" key="4">
    <source>
        <dbReference type="ARBA" id="ARBA00023015"/>
    </source>
</evidence>
<dbReference type="InterPro" id="IPR041355">
    <property type="entry name" value="Pre-SET_CXC"/>
</dbReference>
<comment type="caution">
    <text evidence="8">The sequence shown here is derived from an EMBL/GenBank/DDBJ whole genome shotgun (WGS) entry which is preliminary data.</text>
</comment>
<dbReference type="AlphaFoldDB" id="A0A1Y1Z4V5"/>
<dbReference type="Gene3D" id="2.170.270.10">
    <property type="entry name" value="SET domain"/>
    <property type="match status" value="1"/>
</dbReference>
<dbReference type="InterPro" id="IPR046341">
    <property type="entry name" value="SET_dom_sf"/>
</dbReference>
<feature type="compositionally biased region" description="Low complexity" evidence="6">
    <location>
        <begin position="152"/>
        <end position="165"/>
    </location>
</feature>
<proteinExistence type="predicted"/>
<dbReference type="OrthoDB" id="6141102at2759"/>
<evidence type="ECO:0000313" key="9">
    <source>
        <dbReference type="Proteomes" id="UP000193144"/>
    </source>
</evidence>
<protein>
    <recommendedName>
        <fullName evidence="7">CXC domain-containing protein</fullName>
    </recommendedName>
</protein>
<name>A0A1Y1Z4V5_9PLEO</name>
<feature type="compositionally biased region" description="Polar residues" evidence="6">
    <location>
        <begin position="233"/>
        <end position="244"/>
    </location>
</feature>
<feature type="region of interest" description="Disordered" evidence="6">
    <location>
        <begin position="61"/>
        <end position="328"/>
    </location>
</feature>
<feature type="region of interest" description="Disordered" evidence="6">
    <location>
        <begin position="1"/>
        <end position="40"/>
    </location>
</feature>
<keyword evidence="3" id="KW-0949">S-adenosyl-L-methionine</keyword>
<keyword evidence="9" id="KW-1185">Reference proteome</keyword>